<feature type="domain" description="FtsK" evidence="11">
    <location>
        <begin position="463"/>
        <end position="663"/>
    </location>
</feature>
<keyword evidence="6 9" id="KW-0067">ATP-binding</keyword>
<dbReference type="InterPro" id="IPR003593">
    <property type="entry name" value="AAA+_ATPase"/>
</dbReference>
<keyword evidence="2" id="KW-1003">Cell membrane</keyword>
<evidence type="ECO:0000256" key="7">
    <source>
        <dbReference type="ARBA" id="ARBA00022989"/>
    </source>
</evidence>
<name>A0ABN3HEZ7_9ACTN</name>
<evidence type="ECO:0000256" key="4">
    <source>
        <dbReference type="ARBA" id="ARBA00022737"/>
    </source>
</evidence>
<gene>
    <name evidence="12" type="ORF">GCM10009855_17360</name>
</gene>
<protein>
    <submittedName>
        <fullName evidence="12">Type VII secretion protein EccC</fullName>
    </submittedName>
</protein>
<keyword evidence="5 9" id="KW-0547">Nucleotide-binding</keyword>
<feature type="transmembrane region" description="Helical" evidence="10">
    <location>
        <begin position="40"/>
        <end position="61"/>
    </location>
</feature>
<dbReference type="Proteomes" id="UP001501170">
    <property type="component" value="Unassembled WGS sequence"/>
</dbReference>
<dbReference type="InterPro" id="IPR002543">
    <property type="entry name" value="FtsK_dom"/>
</dbReference>
<dbReference type="PROSITE" id="PS50901">
    <property type="entry name" value="FTSK"/>
    <property type="match status" value="3"/>
</dbReference>
<dbReference type="EMBL" id="BAAARB010000007">
    <property type="protein sequence ID" value="GAA2378252.1"/>
    <property type="molecule type" value="Genomic_DNA"/>
</dbReference>
<feature type="binding site" evidence="9">
    <location>
        <begin position="824"/>
        <end position="831"/>
    </location>
    <ligand>
        <name>ATP</name>
        <dbReference type="ChEBI" id="CHEBI:30616"/>
    </ligand>
</feature>
<evidence type="ECO:0000256" key="8">
    <source>
        <dbReference type="ARBA" id="ARBA00023136"/>
    </source>
</evidence>
<evidence type="ECO:0000256" key="3">
    <source>
        <dbReference type="ARBA" id="ARBA00022692"/>
    </source>
</evidence>
<evidence type="ECO:0000256" key="6">
    <source>
        <dbReference type="ARBA" id="ARBA00022840"/>
    </source>
</evidence>
<reference evidence="12 13" key="1">
    <citation type="journal article" date="2019" name="Int. J. Syst. Evol. Microbiol.">
        <title>The Global Catalogue of Microorganisms (GCM) 10K type strain sequencing project: providing services to taxonomists for standard genome sequencing and annotation.</title>
        <authorList>
            <consortium name="The Broad Institute Genomics Platform"/>
            <consortium name="The Broad Institute Genome Sequencing Center for Infectious Disease"/>
            <person name="Wu L."/>
            <person name="Ma J."/>
        </authorList>
    </citation>
    <scope>NUCLEOTIDE SEQUENCE [LARGE SCALE GENOMIC DNA]</scope>
    <source>
        <strain evidence="12 13">JCM 16227</strain>
    </source>
</reference>
<evidence type="ECO:0000256" key="1">
    <source>
        <dbReference type="ARBA" id="ARBA00004651"/>
    </source>
</evidence>
<dbReference type="PANTHER" id="PTHR22683">
    <property type="entry name" value="SPORULATION PROTEIN RELATED"/>
    <property type="match status" value="1"/>
</dbReference>
<dbReference type="SMART" id="SM00382">
    <property type="entry name" value="AAA"/>
    <property type="match status" value="3"/>
</dbReference>
<accession>A0ABN3HEZ7</accession>
<dbReference type="PANTHER" id="PTHR22683:SF1">
    <property type="entry name" value="TYPE VII SECRETION SYSTEM PROTEIN ESSC"/>
    <property type="match status" value="1"/>
</dbReference>
<feature type="binding site" evidence="9">
    <location>
        <begin position="1115"/>
        <end position="1122"/>
    </location>
    <ligand>
        <name>ATP</name>
        <dbReference type="ChEBI" id="CHEBI:30616"/>
    </ligand>
</feature>
<evidence type="ECO:0000313" key="13">
    <source>
        <dbReference type="Proteomes" id="UP001501170"/>
    </source>
</evidence>
<dbReference type="Pfam" id="PF01580">
    <property type="entry name" value="FtsK_SpoIIIE"/>
    <property type="match status" value="3"/>
</dbReference>
<keyword evidence="3 10" id="KW-0812">Transmembrane</keyword>
<comment type="caution">
    <text evidence="12">The sequence shown here is derived from an EMBL/GenBank/DDBJ whole genome shotgun (WGS) entry which is preliminary data.</text>
</comment>
<dbReference type="InterPro" id="IPR023836">
    <property type="entry name" value="EccCa-like_Actinobacteria"/>
</dbReference>
<dbReference type="InterPro" id="IPR023837">
    <property type="entry name" value="EccCb-like_Actinobacteria"/>
</dbReference>
<feature type="binding site" evidence="9">
    <location>
        <begin position="486"/>
        <end position="493"/>
    </location>
    <ligand>
        <name>ATP</name>
        <dbReference type="ChEBI" id="CHEBI:30616"/>
    </ligand>
</feature>
<evidence type="ECO:0000259" key="11">
    <source>
        <dbReference type="PROSITE" id="PS50901"/>
    </source>
</evidence>
<proteinExistence type="predicted"/>
<keyword evidence="8 10" id="KW-0472">Membrane</keyword>
<keyword evidence="13" id="KW-1185">Reference proteome</keyword>
<evidence type="ECO:0000256" key="10">
    <source>
        <dbReference type="SAM" id="Phobius"/>
    </source>
</evidence>
<sequence>MGSATIGFARRPRIVVEAPPDGEIELTAPPELSRAVPPNLLVRLLPAVMVVAVIGMVAMMVMTGGAGALANPMFLMFPLMMVMSMVGMLASGGRGGPERASEVNENRKDYLRHLGQLRDDVAETAAAQRESAQWRHPDPGALIGLVGGRRMWERRFTDDDFGHVRVGRGTHRLATALVPPETPPGDDLEPVSAVALRRFAAAHAAVDGLPTAIALRGFPAVSLLGDPVQVRALLRFMLCSLAVLHGPDHLRIAVVADDPLDAEWDWVKWLPHIGHPARRDGLGAVRMVYPTLGALGDDLAADLAARAGFSRTADSPATSHLLIVVDTDRVDVDDELIGGVGLDGVTVVSLGTAPSPLAVRRGLQLTVSGGRVAARTAAGLEEFAVADRLSGPCAEAVARRLARYRPASLDALLDLDTPVLASDPGLPALLGLGDAGRVTPESAWRGRLGAERLRVPIGYTPEGAPVHLDLKESAHGGMGPHGLCIGATGSGKSELLRTLVLALIATHSPDELNLVLVDFKGGATFLGLEQAKHTAAVITNLEQELAMVDRMGDALSGELNRRQELLRAAGNFANVTDYEQARRAGAPLDPLPALFIVVDEFSELLAQKPEFADLFVAIGRLGRSLHIHLLLASQRLEEGRLRGLDSHLSYRIGLKTFSANESRTVLGVPDAYHLPSAPGAAYLKCDSSAPTRFNTCFVSGPYRPPAGPSAGSASCAQTRPVAFTTAEVPLAEPATEQPDGQADEGPSATVLETVVAALAGHGRTPHRVWLPPLERAITLDALARDTAPGTLTFPYGVIDLPFEQRRDTAWLDVAGAAGHVAVVGGPQSGKSTTLRTLICGAATTHTPEQVQFYCLDFGGGTLAALDGLPHVGSVATRVQHDRIRRTLAEILAVKTSREACFAEDGIESMREYRAARAAGRFADDRYGDVFLVIDGIGVLRADFEALEEKVDALVSTGLAYGVHVVVSASRWGEIRPAMKDLMAGRVELRLGDALDSEMSRRAAAGVPEGRPGRGLTAQEKHLLVALPRVDGVADATDVSAGTAKLVEAVAREYGDRRAPEVRTLARVVDGSVLAETVAAQGAGTRAGTVALGLSETDLGPCVLDFDAQPHLLVFADVESGKTETLRTLVRGLVAGGDPDEVKLVLVDYRRGLLGEVPETHLGGYASSERTARPMMAQLAEYFAARLPGDDVTPQQLVDRSWWSGPTVYLVVDDYDLVATASGNPLSPLIELLGHGRDIGFRLILTRRSGGVGRALFDPLIACLRDLSCDVLLMNGDPDEGYVVGRHRLQRLPAGRGELVSRNRSPEIVQVALGERA</sequence>
<keyword evidence="4" id="KW-0677">Repeat</keyword>
<dbReference type="InterPro" id="IPR050206">
    <property type="entry name" value="FtsK/SpoIIIE/SftA"/>
</dbReference>
<feature type="domain" description="FtsK" evidence="11">
    <location>
        <begin position="1098"/>
        <end position="1281"/>
    </location>
</feature>
<dbReference type="RefSeq" id="WP_346075943.1">
    <property type="nucleotide sequence ID" value="NZ_BAAARB010000007.1"/>
</dbReference>
<dbReference type="InterPro" id="IPR027417">
    <property type="entry name" value="P-loop_NTPase"/>
</dbReference>
<dbReference type="NCBIfam" id="TIGR03924">
    <property type="entry name" value="T7SS_EccC_a"/>
    <property type="match status" value="1"/>
</dbReference>
<dbReference type="Gene3D" id="3.40.50.300">
    <property type="entry name" value="P-loop containing nucleotide triphosphate hydrolases"/>
    <property type="match status" value="4"/>
</dbReference>
<evidence type="ECO:0000313" key="12">
    <source>
        <dbReference type="EMBL" id="GAA2378252.1"/>
    </source>
</evidence>
<feature type="domain" description="FtsK" evidence="11">
    <location>
        <begin position="806"/>
        <end position="997"/>
    </location>
</feature>
<comment type="subcellular location">
    <subcellularLocation>
        <location evidence="1">Cell membrane</location>
        <topology evidence="1">Multi-pass membrane protein</topology>
    </subcellularLocation>
</comment>
<organism evidence="12 13">
    <name type="scientific">Gordonia cholesterolivorans</name>
    <dbReference type="NCBI Taxonomy" id="559625"/>
    <lineage>
        <taxon>Bacteria</taxon>
        <taxon>Bacillati</taxon>
        <taxon>Actinomycetota</taxon>
        <taxon>Actinomycetes</taxon>
        <taxon>Mycobacteriales</taxon>
        <taxon>Gordoniaceae</taxon>
        <taxon>Gordonia</taxon>
    </lineage>
</organism>
<dbReference type="NCBIfam" id="TIGR03925">
    <property type="entry name" value="T7SS_EccC_b"/>
    <property type="match status" value="1"/>
</dbReference>
<keyword evidence="7 10" id="KW-1133">Transmembrane helix</keyword>
<evidence type="ECO:0000256" key="9">
    <source>
        <dbReference type="PROSITE-ProRule" id="PRU00289"/>
    </source>
</evidence>
<evidence type="ECO:0000256" key="2">
    <source>
        <dbReference type="ARBA" id="ARBA00022475"/>
    </source>
</evidence>
<dbReference type="SUPFAM" id="SSF52540">
    <property type="entry name" value="P-loop containing nucleoside triphosphate hydrolases"/>
    <property type="match status" value="3"/>
</dbReference>
<evidence type="ECO:0000256" key="5">
    <source>
        <dbReference type="ARBA" id="ARBA00022741"/>
    </source>
</evidence>